<keyword evidence="4" id="KW-1185">Reference proteome</keyword>
<dbReference type="Gramene" id="KGN58133">
    <property type="protein sequence ID" value="KGN58133"/>
    <property type="gene ID" value="Csa_3G536650"/>
</dbReference>
<dbReference type="EMBL" id="CM002924">
    <property type="protein sequence ID" value="KGN58133.1"/>
    <property type="molecule type" value="Genomic_DNA"/>
</dbReference>
<dbReference type="PANTHER" id="PTHR33124:SF39">
    <property type="entry name" value="TRANSCRIPTION FACTOR UPBEAT1"/>
    <property type="match status" value="1"/>
</dbReference>
<organism evidence="3 4">
    <name type="scientific">Cucumis sativus</name>
    <name type="common">Cucumber</name>
    <dbReference type="NCBI Taxonomy" id="3659"/>
    <lineage>
        <taxon>Eukaryota</taxon>
        <taxon>Viridiplantae</taxon>
        <taxon>Streptophyta</taxon>
        <taxon>Embryophyta</taxon>
        <taxon>Tracheophyta</taxon>
        <taxon>Spermatophyta</taxon>
        <taxon>Magnoliopsida</taxon>
        <taxon>eudicotyledons</taxon>
        <taxon>Gunneridae</taxon>
        <taxon>Pentapetalae</taxon>
        <taxon>rosids</taxon>
        <taxon>fabids</taxon>
        <taxon>Cucurbitales</taxon>
        <taxon>Cucurbitaceae</taxon>
        <taxon>Benincaseae</taxon>
        <taxon>Cucumis</taxon>
    </lineage>
</organism>
<dbReference type="GO" id="GO:0006355">
    <property type="term" value="P:regulation of DNA-templated transcription"/>
    <property type="evidence" value="ECO:0007669"/>
    <property type="project" value="InterPro"/>
</dbReference>
<sequence length="90" mass="10580">MEILAKDTVSDRRIAKQVIKKKVEMVSRSSRSSEKRICLKRIRRLKKMVPKSESMELNGLFRETADYIVWLQMKVRMMQALVHVLNGSDE</sequence>
<protein>
    <recommendedName>
        <fullName evidence="5">BHLH domain-containing protein</fullName>
    </recommendedName>
</protein>
<reference evidence="3 4" key="2">
    <citation type="journal article" date="2009" name="PLoS ONE">
        <title>An integrated genetic and cytogenetic map of the cucumber genome.</title>
        <authorList>
            <person name="Ren Y."/>
            <person name="Zhang Z."/>
            <person name="Liu J."/>
            <person name="Staub J.E."/>
            <person name="Han Y."/>
            <person name="Cheng Z."/>
            <person name="Li X."/>
            <person name="Lu J."/>
            <person name="Miao H."/>
            <person name="Kang H."/>
            <person name="Xie B."/>
            <person name="Gu X."/>
            <person name="Wang X."/>
            <person name="Du Y."/>
            <person name="Jin W."/>
            <person name="Huang S."/>
        </authorList>
    </citation>
    <scope>NUCLEOTIDE SEQUENCE [LARGE SCALE GENOMIC DNA]</scope>
    <source>
        <strain evidence="4">cv. 9930</strain>
    </source>
</reference>
<keyword evidence="1" id="KW-0805">Transcription regulation</keyword>
<dbReference type="InterPro" id="IPR044660">
    <property type="entry name" value="IBH1-like"/>
</dbReference>
<dbReference type="OMA" id="FEETACY"/>
<gene>
    <name evidence="3" type="ORF">Csa_3G536650</name>
</gene>
<evidence type="ECO:0000313" key="4">
    <source>
        <dbReference type="Proteomes" id="UP000029981"/>
    </source>
</evidence>
<reference evidence="3 4" key="1">
    <citation type="journal article" date="2009" name="Nat. Genet.">
        <title>The genome of the cucumber, Cucumis sativus L.</title>
        <authorList>
            <person name="Huang S."/>
            <person name="Li R."/>
            <person name="Zhang Z."/>
            <person name="Li L."/>
            <person name="Gu X."/>
            <person name="Fan W."/>
            <person name="Lucas W.J."/>
            <person name="Wang X."/>
            <person name="Xie B."/>
            <person name="Ni P."/>
            <person name="Ren Y."/>
            <person name="Zhu H."/>
            <person name="Li J."/>
            <person name="Lin K."/>
            <person name="Jin W."/>
            <person name="Fei Z."/>
            <person name="Li G."/>
            <person name="Staub J."/>
            <person name="Kilian A."/>
            <person name="van der Vossen E.A."/>
            <person name="Wu Y."/>
            <person name="Guo J."/>
            <person name="He J."/>
            <person name="Jia Z."/>
            <person name="Ren Y."/>
            <person name="Tian G."/>
            <person name="Lu Y."/>
            <person name="Ruan J."/>
            <person name="Qian W."/>
            <person name="Wang M."/>
            <person name="Huang Q."/>
            <person name="Li B."/>
            <person name="Xuan Z."/>
            <person name="Cao J."/>
            <person name="Asan"/>
            <person name="Wu Z."/>
            <person name="Zhang J."/>
            <person name="Cai Q."/>
            <person name="Bai Y."/>
            <person name="Zhao B."/>
            <person name="Han Y."/>
            <person name="Li Y."/>
            <person name="Li X."/>
            <person name="Wang S."/>
            <person name="Shi Q."/>
            <person name="Liu S."/>
            <person name="Cho W.K."/>
            <person name="Kim J.Y."/>
            <person name="Xu Y."/>
            <person name="Heller-Uszynska K."/>
            <person name="Miao H."/>
            <person name="Cheng Z."/>
            <person name="Zhang S."/>
            <person name="Wu J."/>
            <person name="Yang Y."/>
            <person name="Kang H."/>
            <person name="Li M."/>
            <person name="Liang H."/>
            <person name="Ren X."/>
            <person name="Shi Z."/>
            <person name="Wen M."/>
            <person name="Jian M."/>
            <person name="Yang H."/>
            <person name="Zhang G."/>
            <person name="Yang Z."/>
            <person name="Chen R."/>
            <person name="Liu S."/>
            <person name="Li J."/>
            <person name="Ma L."/>
            <person name="Liu H."/>
            <person name="Zhou Y."/>
            <person name="Zhao J."/>
            <person name="Fang X."/>
            <person name="Li G."/>
            <person name="Fang L."/>
            <person name="Li Y."/>
            <person name="Liu D."/>
            <person name="Zheng H."/>
            <person name="Zhang Y."/>
            <person name="Qin N."/>
            <person name="Li Z."/>
            <person name="Yang G."/>
            <person name="Yang S."/>
            <person name="Bolund L."/>
            <person name="Kristiansen K."/>
            <person name="Zheng H."/>
            <person name="Li S."/>
            <person name="Zhang X."/>
            <person name="Yang H."/>
            <person name="Wang J."/>
            <person name="Sun R."/>
            <person name="Zhang B."/>
            <person name="Jiang S."/>
            <person name="Wang J."/>
            <person name="Du Y."/>
            <person name="Li S."/>
        </authorList>
    </citation>
    <scope>NUCLEOTIDE SEQUENCE [LARGE SCALE GENOMIC DNA]</scope>
    <source>
        <strain evidence="4">cv. 9930</strain>
    </source>
</reference>
<reference evidence="3 4" key="3">
    <citation type="journal article" date="2010" name="BMC Genomics">
        <title>Transcriptome sequencing and comparative analysis of cucumber flowers with different sex types.</title>
        <authorList>
            <person name="Guo S."/>
            <person name="Zheng Y."/>
            <person name="Joung J.G."/>
            <person name="Liu S."/>
            <person name="Zhang Z."/>
            <person name="Crasta O.R."/>
            <person name="Sobral B.W."/>
            <person name="Xu Y."/>
            <person name="Huang S."/>
            <person name="Fei Z."/>
        </authorList>
    </citation>
    <scope>NUCLEOTIDE SEQUENCE [LARGE SCALE GENOMIC DNA]</scope>
    <source>
        <strain evidence="4">cv. 9930</strain>
    </source>
</reference>
<reference evidence="3 4" key="4">
    <citation type="journal article" date="2011" name="BMC Genomics">
        <title>RNA-Seq improves annotation of protein-coding genes in the cucumber genome.</title>
        <authorList>
            <person name="Li Z."/>
            <person name="Zhang Z."/>
            <person name="Yan P."/>
            <person name="Huang S."/>
            <person name="Fei Z."/>
            <person name="Lin K."/>
        </authorList>
    </citation>
    <scope>NUCLEOTIDE SEQUENCE [LARGE SCALE GENOMIC DNA]</scope>
    <source>
        <strain evidence="4">cv. 9930</strain>
    </source>
</reference>
<proteinExistence type="predicted"/>
<dbReference type="PANTHER" id="PTHR33124">
    <property type="entry name" value="TRANSCRIPTION FACTOR IBH1-LIKE 1"/>
    <property type="match status" value="1"/>
</dbReference>
<evidence type="ECO:0000313" key="3">
    <source>
        <dbReference type="EMBL" id="KGN58133.1"/>
    </source>
</evidence>
<evidence type="ECO:0000256" key="1">
    <source>
        <dbReference type="ARBA" id="ARBA00023015"/>
    </source>
</evidence>
<name>A0A0A0L8J6_CUCSA</name>
<dbReference type="AlphaFoldDB" id="A0A0A0L8J6"/>
<evidence type="ECO:0008006" key="5">
    <source>
        <dbReference type="Google" id="ProtNLM"/>
    </source>
</evidence>
<evidence type="ECO:0000256" key="2">
    <source>
        <dbReference type="ARBA" id="ARBA00023163"/>
    </source>
</evidence>
<accession>A0A0A0L8J6</accession>
<dbReference type="Proteomes" id="UP000029981">
    <property type="component" value="Chromosome 3"/>
</dbReference>
<keyword evidence="2" id="KW-0804">Transcription</keyword>